<reference evidence="1 2" key="1">
    <citation type="submission" date="2016-12" db="EMBL/GenBank/DDBJ databases">
        <authorList>
            <person name="Song W.-J."/>
            <person name="Kurnit D.M."/>
        </authorList>
    </citation>
    <scope>NUCLEOTIDE SEQUENCE [LARGE SCALE GENOMIC DNA]</scope>
    <source>
        <strain evidence="1 2">HSG9</strain>
    </source>
</reference>
<evidence type="ECO:0000313" key="1">
    <source>
        <dbReference type="EMBL" id="OQD42667.1"/>
    </source>
</evidence>
<evidence type="ECO:0000313" key="2">
    <source>
        <dbReference type="Proteomes" id="UP000191680"/>
    </source>
</evidence>
<dbReference type="AlphaFoldDB" id="A0A1V6LRJ4"/>
<keyword evidence="2" id="KW-1185">Reference proteome</keyword>
<protein>
    <recommendedName>
        <fullName evidence="3">ERAP1-like C-terminal domain-containing protein</fullName>
    </recommendedName>
</protein>
<comment type="caution">
    <text evidence="1">The sequence shown here is derived from an EMBL/GenBank/DDBJ whole genome shotgun (WGS) entry which is preliminary data.</text>
</comment>
<gene>
    <name evidence="1" type="ORF">BUL40_09070</name>
</gene>
<dbReference type="RefSeq" id="WP_080318995.1">
    <property type="nucleotide sequence ID" value="NZ_MTBC01000005.1"/>
</dbReference>
<sequence length="276" mass="31658">MSLSANRYLEDIFLSNGKEKQLSWLRQQINSILSAKSKQKLYITYSLCANHFNADVTFDLVHEQQSFTVNTTLLEAARLYLLQTVLIQEPNFVKAVQQLIQVADKTELEAFLKHLYLLPNAIDYKFAGVEALRTNIATVFNAISQQNPYPGAYFNDAEWNQMYLKAAFMQQDLTKILDVDKRANKDLTRIILDYAHERWAAGRTIDPLFWRPVSKFIDGDVLHDLARLFSSANIKERKAATLVCQSATNESAKKLLKENNEFQEDAISGKLTWQNI</sequence>
<dbReference type="InterPro" id="IPR047715">
    <property type="entry name" value="EboA_dom"/>
</dbReference>
<dbReference type="OrthoDB" id="325673at2"/>
<dbReference type="Proteomes" id="UP000191680">
    <property type="component" value="Unassembled WGS sequence"/>
</dbReference>
<proteinExistence type="predicted"/>
<dbReference type="EMBL" id="MTBC01000005">
    <property type="protein sequence ID" value="OQD42667.1"/>
    <property type="molecule type" value="Genomic_DNA"/>
</dbReference>
<evidence type="ECO:0008006" key="3">
    <source>
        <dbReference type="Google" id="ProtNLM"/>
    </source>
</evidence>
<dbReference type="NCBIfam" id="NF035938">
    <property type="entry name" value="EboA_domain"/>
    <property type="match status" value="1"/>
</dbReference>
<accession>A0A1V6LRJ4</accession>
<organism evidence="1 2">
    <name type="scientific">Croceivirga radicis</name>
    <dbReference type="NCBI Taxonomy" id="1929488"/>
    <lineage>
        <taxon>Bacteria</taxon>
        <taxon>Pseudomonadati</taxon>
        <taxon>Bacteroidota</taxon>
        <taxon>Flavobacteriia</taxon>
        <taxon>Flavobacteriales</taxon>
        <taxon>Flavobacteriaceae</taxon>
        <taxon>Croceivirga</taxon>
    </lineage>
</organism>
<name>A0A1V6LRJ4_9FLAO</name>